<dbReference type="RefSeq" id="WP_324273643.1">
    <property type="nucleotide sequence ID" value="NZ_CP141261.1"/>
</dbReference>
<keyword evidence="1" id="KW-0732">Signal</keyword>
<dbReference type="Pfam" id="PF13531">
    <property type="entry name" value="SBP_bac_11"/>
    <property type="match status" value="1"/>
</dbReference>
<name>A0ABZ1AXZ3_9ACTN</name>
<proteinExistence type="predicted"/>
<protein>
    <submittedName>
        <fullName evidence="2">Uncharacterized protein</fullName>
    </submittedName>
</protein>
<gene>
    <name evidence="2" type="ORF">U6N30_19905</name>
</gene>
<sequence length="169" mass="17609">MLADPELENRDQILEPLATPEDAAHVPFTWAAMGYSYNEASSDPASLPTTWADLAQQPGVFAVANPNSSGAALTFVAAMEQIDPEFLPSLGEGETLISDSALALTQLVATGEADFGIPGIEADVATAANAGEPLAMGYPEGEIGVLTSFIAPWPTRRTRRPPACSCSTS</sequence>
<dbReference type="PANTHER" id="PTHR30006">
    <property type="entry name" value="THIAMINE-BINDING PERIPLASMIC PROTEIN-RELATED"/>
    <property type="match status" value="1"/>
</dbReference>
<evidence type="ECO:0000313" key="3">
    <source>
        <dbReference type="Proteomes" id="UP001324287"/>
    </source>
</evidence>
<reference evidence="2 3" key="1">
    <citation type="submission" date="2023-12" db="EMBL/GenBank/DDBJ databases">
        <title>Blastococcus brunescens sp. nov., an actonobacterium isolated from sandstone collected in sahara desert.</title>
        <authorList>
            <person name="Gtari M."/>
            <person name="Ghodhbane F."/>
        </authorList>
    </citation>
    <scope>NUCLEOTIDE SEQUENCE [LARGE SCALE GENOMIC DNA]</scope>
    <source>
        <strain evidence="2 3">BMG 8361</strain>
    </source>
</reference>
<dbReference type="SUPFAM" id="SSF53850">
    <property type="entry name" value="Periplasmic binding protein-like II"/>
    <property type="match status" value="1"/>
</dbReference>
<organism evidence="2 3">
    <name type="scientific">Blastococcus brunescens</name>
    <dbReference type="NCBI Taxonomy" id="1564165"/>
    <lineage>
        <taxon>Bacteria</taxon>
        <taxon>Bacillati</taxon>
        <taxon>Actinomycetota</taxon>
        <taxon>Actinomycetes</taxon>
        <taxon>Geodermatophilales</taxon>
        <taxon>Geodermatophilaceae</taxon>
        <taxon>Blastococcus</taxon>
    </lineage>
</organism>
<evidence type="ECO:0000256" key="1">
    <source>
        <dbReference type="ARBA" id="ARBA00022729"/>
    </source>
</evidence>
<dbReference type="Proteomes" id="UP001324287">
    <property type="component" value="Chromosome"/>
</dbReference>
<evidence type="ECO:0000313" key="2">
    <source>
        <dbReference type="EMBL" id="WRL62288.1"/>
    </source>
</evidence>
<dbReference type="Gene3D" id="3.40.190.10">
    <property type="entry name" value="Periplasmic binding protein-like II"/>
    <property type="match status" value="2"/>
</dbReference>
<dbReference type="EMBL" id="CP141261">
    <property type="protein sequence ID" value="WRL62288.1"/>
    <property type="molecule type" value="Genomic_DNA"/>
</dbReference>
<accession>A0ABZ1AXZ3</accession>
<keyword evidence="3" id="KW-1185">Reference proteome</keyword>